<evidence type="ECO:0000256" key="4">
    <source>
        <dbReference type="ARBA" id="ARBA00022485"/>
    </source>
</evidence>
<dbReference type="Pfam" id="PF01568">
    <property type="entry name" value="Molydop_binding"/>
    <property type="match status" value="1"/>
</dbReference>
<dbReference type="GO" id="GO:0043546">
    <property type="term" value="F:molybdopterin cofactor binding"/>
    <property type="evidence" value="ECO:0007669"/>
    <property type="project" value="InterPro"/>
</dbReference>
<evidence type="ECO:0000256" key="9">
    <source>
        <dbReference type="ARBA" id="ARBA00023014"/>
    </source>
</evidence>
<protein>
    <recommendedName>
        <fullName evidence="15">Molybdopterin oxidoreductase domain-containing protein</fullName>
    </recommendedName>
</protein>
<comment type="similarity">
    <text evidence="3">Belongs to the prokaryotic molybdopterin-containing oxidoreductase family.</text>
</comment>
<organism evidence="13 14">
    <name type="scientific">Actinotalea ferrariae CF5-4</name>
    <dbReference type="NCBI Taxonomy" id="948458"/>
    <lineage>
        <taxon>Bacteria</taxon>
        <taxon>Bacillati</taxon>
        <taxon>Actinomycetota</taxon>
        <taxon>Actinomycetes</taxon>
        <taxon>Micrococcales</taxon>
        <taxon>Cellulomonadaceae</taxon>
        <taxon>Actinotalea</taxon>
    </lineage>
</organism>
<keyword evidence="4" id="KW-0004">4Fe-4S</keyword>
<evidence type="ECO:0000256" key="6">
    <source>
        <dbReference type="ARBA" id="ARBA00022723"/>
    </source>
</evidence>
<gene>
    <name evidence="13" type="ORF">N866_08020</name>
</gene>
<evidence type="ECO:0000313" key="13">
    <source>
        <dbReference type="EMBL" id="EYR64589.1"/>
    </source>
</evidence>
<dbReference type="InterPro" id="IPR009010">
    <property type="entry name" value="Asp_de-COase-like_dom_sf"/>
</dbReference>
<dbReference type="RefSeq" id="WP_052022351.1">
    <property type="nucleotide sequence ID" value="NZ_AXCW01000024.1"/>
</dbReference>
<evidence type="ECO:0008006" key="15">
    <source>
        <dbReference type="Google" id="ProtNLM"/>
    </source>
</evidence>
<evidence type="ECO:0000259" key="11">
    <source>
        <dbReference type="Pfam" id="PF00384"/>
    </source>
</evidence>
<feature type="domain" description="Molybdopterin dinucleotide-binding" evidence="12">
    <location>
        <begin position="677"/>
        <end position="784"/>
    </location>
</feature>
<feature type="region of interest" description="Disordered" evidence="10">
    <location>
        <begin position="1"/>
        <end position="40"/>
    </location>
</feature>
<keyword evidence="5" id="KW-0500">Molybdenum</keyword>
<dbReference type="PANTHER" id="PTHR43105">
    <property type="entry name" value="RESPIRATORY NITRATE REDUCTASE"/>
    <property type="match status" value="1"/>
</dbReference>
<dbReference type="GO" id="GO:0030151">
    <property type="term" value="F:molybdenum ion binding"/>
    <property type="evidence" value="ECO:0007669"/>
    <property type="project" value="InterPro"/>
</dbReference>
<evidence type="ECO:0000256" key="2">
    <source>
        <dbReference type="ARBA" id="ARBA00001966"/>
    </source>
</evidence>
<dbReference type="Proteomes" id="UP000019753">
    <property type="component" value="Unassembled WGS sequence"/>
</dbReference>
<dbReference type="SUPFAM" id="SSF50692">
    <property type="entry name" value="ADC-like"/>
    <property type="match status" value="1"/>
</dbReference>
<keyword evidence="6" id="KW-0479">Metal-binding</keyword>
<evidence type="ECO:0000259" key="12">
    <source>
        <dbReference type="Pfam" id="PF01568"/>
    </source>
</evidence>
<evidence type="ECO:0000256" key="10">
    <source>
        <dbReference type="SAM" id="MobiDB-lite"/>
    </source>
</evidence>
<dbReference type="InterPro" id="IPR037951">
    <property type="entry name" value="MopB_CT_YdeP"/>
</dbReference>
<evidence type="ECO:0000256" key="7">
    <source>
        <dbReference type="ARBA" id="ARBA00023002"/>
    </source>
</evidence>
<keyword evidence="14" id="KW-1185">Reference proteome</keyword>
<keyword evidence="8" id="KW-0408">Iron</keyword>
<keyword evidence="9" id="KW-0411">Iron-sulfur</keyword>
<dbReference type="CDD" id="cd02787">
    <property type="entry name" value="MopB_CT_ydeP"/>
    <property type="match status" value="1"/>
</dbReference>
<dbReference type="OrthoDB" id="9759518at2"/>
<dbReference type="GO" id="GO:0051539">
    <property type="term" value="F:4 iron, 4 sulfur cluster binding"/>
    <property type="evidence" value="ECO:0007669"/>
    <property type="project" value="UniProtKB-KW"/>
</dbReference>
<dbReference type="InterPro" id="IPR041953">
    <property type="entry name" value="YdeP_MopB"/>
</dbReference>
<name>A0A021VTR2_9CELL</name>
<dbReference type="Gene3D" id="3.40.228.10">
    <property type="entry name" value="Dimethylsulfoxide Reductase, domain 2"/>
    <property type="match status" value="1"/>
</dbReference>
<evidence type="ECO:0000256" key="1">
    <source>
        <dbReference type="ARBA" id="ARBA00001942"/>
    </source>
</evidence>
<dbReference type="CDD" id="cd02767">
    <property type="entry name" value="MopB_ydeP"/>
    <property type="match status" value="1"/>
</dbReference>
<dbReference type="InterPro" id="IPR050123">
    <property type="entry name" value="Prok_molybdopt-oxidoreductase"/>
</dbReference>
<comment type="cofactor">
    <cofactor evidence="2">
        <name>[4Fe-4S] cluster</name>
        <dbReference type="ChEBI" id="CHEBI:49883"/>
    </cofactor>
</comment>
<dbReference type="InterPro" id="IPR006656">
    <property type="entry name" value="Mopterin_OxRdtase"/>
</dbReference>
<sequence>MATTPAGDPVRPDPHPAEHPDQDLDRPGLKVGRRKRTAAGVPGVTTAMQHALREMGPVRTVSGLLRMNQADGFDCMSCAWPDPNAPDRSHAEFCENGAKALASEATRKRIRPEFFAEHSIDDLYEHDDHWLNRQGRLTTPMLREDGDTHYRPITWEDAFDRIAAQLRALDSPDEAAFYTSGRTSNEAAFLYQLLVRGYGTNNLPDCSNMCHESSGEALGKTIGIGKGSVTLHDVETAKLILIAGQNPGTNHPRMLTSLEKAKEQGARIVAINPLPEAGLTHYRNPQRVHGMLGRGTRIADVHLQVRLGGDLGVFQGLGKVLLEAEDAGRRSLGLTSVLDHGFVEQHTVGLEEYAANLRATPWSDLEEATGLTEAQIREVAEMLLDSDRTIVAWAMGLTQHKHAVATIKEIVNLVLLQGNLGRPGAGLLPVRGHSNVQGDRTMGIFEKMPQPFLDRLEAEFGFASPREAGFDTVDTIRAMRDGRVRFFLGMGGNFLKAAPDTAVTEAALRSCAMTVQVSTKLNHSHLAPGRTAIILPTLGRSDLDVQRTGRQRVTVEDSMSMVHASSGHLQPPAKDLLSEIAIVCRLARALFHDADGTPRPGSPQADWQAMEDDYRLIRRHIEAVVPGFVDYERRIDDPGGFRLPHGPHDVRTFETTSTKAHFTTTPLWWPRTPPGRLLLQTLRSHDQYNTTVYGPDDRYRGIHGGRRVVLVNAADLVELGFADGDVVDLVSEFTDGVERRAEAFRVVAYDTAKGCAAAYFPETNVLVPLDSTADDSNTPTSKSVVVRLERRAA</sequence>
<dbReference type="Pfam" id="PF00384">
    <property type="entry name" value="Molybdopterin"/>
    <property type="match status" value="1"/>
</dbReference>
<dbReference type="Gene3D" id="3.40.50.740">
    <property type="match status" value="1"/>
</dbReference>
<dbReference type="InterPro" id="IPR006657">
    <property type="entry name" value="MoPterin_dinucl-bd_dom"/>
</dbReference>
<dbReference type="GO" id="GO:0008863">
    <property type="term" value="F:formate dehydrogenase (NAD+) activity"/>
    <property type="evidence" value="ECO:0007669"/>
    <property type="project" value="InterPro"/>
</dbReference>
<dbReference type="InterPro" id="IPR010046">
    <property type="entry name" value="Mopterin_OxRdtse_a_bac"/>
</dbReference>
<feature type="compositionally biased region" description="Basic and acidic residues" evidence="10">
    <location>
        <begin position="10"/>
        <end position="28"/>
    </location>
</feature>
<dbReference type="NCBIfam" id="TIGR01701">
    <property type="entry name" value="Fdhalpha-like"/>
    <property type="match status" value="1"/>
</dbReference>
<evidence type="ECO:0000256" key="3">
    <source>
        <dbReference type="ARBA" id="ARBA00010312"/>
    </source>
</evidence>
<dbReference type="EMBL" id="AXCW01000024">
    <property type="protein sequence ID" value="EYR64589.1"/>
    <property type="molecule type" value="Genomic_DNA"/>
</dbReference>
<dbReference type="PIRSF" id="PIRSF000144">
    <property type="entry name" value="CbbBc"/>
    <property type="match status" value="1"/>
</dbReference>
<reference evidence="13 14" key="1">
    <citation type="submission" date="2014-01" db="EMBL/GenBank/DDBJ databases">
        <title>Actinotalea ferrariae CF5-4.</title>
        <authorList>
            <person name="Chen F."/>
            <person name="Li Y."/>
            <person name="Wang G."/>
        </authorList>
    </citation>
    <scope>NUCLEOTIDE SEQUENCE [LARGE SCALE GENOMIC DNA]</scope>
    <source>
        <strain evidence="13 14">CF5-4</strain>
    </source>
</reference>
<feature type="domain" description="Molybdopterin oxidoreductase" evidence="11">
    <location>
        <begin position="136"/>
        <end position="515"/>
    </location>
</feature>
<keyword evidence="7" id="KW-0560">Oxidoreductase</keyword>
<dbReference type="GO" id="GO:0016020">
    <property type="term" value="C:membrane"/>
    <property type="evidence" value="ECO:0007669"/>
    <property type="project" value="TreeGrafter"/>
</dbReference>
<dbReference type="AlphaFoldDB" id="A0A021VTR2"/>
<dbReference type="PANTHER" id="PTHR43105:SF4">
    <property type="entry name" value="PROTEIN YDEP"/>
    <property type="match status" value="1"/>
</dbReference>
<accession>A0A021VTR2</accession>
<proteinExistence type="inferred from homology"/>
<evidence type="ECO:0000256" key="8">
    <source>
        <dbReference type="ARBA" id="ARBA00023004"/>
    </source>
</evidence>
<evidence type="ECO:0000313" key="14">
    <source>
        <dbReference type="Proteomes" id="UP000019753"/>
    </source>
</evidence>
<evidence type="ECO:0000256" key="5">
    <source>
        <dbReference type="ARBA" id="ARBA00022505"/>
    </source>
</evidence>
<comment type="caution">
    <text evidence="13">The sequence shown here is derived from an EMBL/GenBank/DDBJ whole genome shotgun (WGS) entry which is preliminary data.</text>
</comment>
<dbReference type="SUPFAM" id="SSF53706">
    <property type="entry name" value="Formate dehydrogenase/DMSO reductase, domains 1-3"/>
    <property type="match status" value="1"/>
</dbReference>
<comment type="cofactor">
    <cofactor evidence="1">
        <name>Mo-bis(molybdopterin guanine dinucleotide)</name>
        <dbReference type="ChEBI" id="CHEBI:60539"/>
    </cofactor>
</comment>